<dbReference type="UniPathway" id="UPA00537">
    <property type="reaction ID" value="UER00595"/>
</dbReference>
<dbReference type="SUPFAM" id="SSF55681">
    <property type="entry name" value="Class II aaRS and biotin synthetases"/>
    <property type="match status" value="1"/>
</dbReference>
<comment type="caution">
    <text evidence="2">The sequence shown here is derived from an EMBL/GenBank/DDBJ whole genome shotgun (WGS) entry which is preliminary data.</text>
</comment>
<name>A0A7W5E251_9BACT</name>
<sequence>MLRLNFESAPSRRELARDEAMLQWADSVAESEHAGAKAEAADPCAPLATELFRVWRFGEPTVILGRSSRINEEVDRQWCAERQIDVLRRCTGGASVVGGPGCLMYSVVVRVPADGGLRKIDVAHDYVMQRVLAAVQAQLPDADRAGTCDLIWKTRKFSGNSLRVARHHLLYHGTLLLDADLDLIAECLAFAPRQPEYRRGRDHRDFICNVGLDEPRLIDSLARQFGVNGLSLVGGSGEEDTTVAAKIEAIADELMRTRYSDPGWHERR</sequence>
<dbReference type="Proteomes" id="UP000536179">
    <property type="component" value="Unassembled WGS sequence"/>
</dbReference>
<dbReference type="PANTHER" id="PTHR43679">
    <property type="entry name" value="OCTANOYLTRANSFERASE LIPM-RELATED"/>
    <property type="match status" value="1"/>
</dbReference>
<accession>A0A7W5E251</accession>
<dbReference type="InterPro" id="IPR004143">
    <property type="entry name" value="BPL_LPL_catalytic"/>
</dbReference>
<evidence type="ECO:0000259" key="1">
    <source>
        <dbReference type="PROSITE" id="PS51733"/>
    </source>
</evidence>
<keyword evidence="3" id="KW-1185">Reference proteome</keyword>
<dbReference type="InterPro" id="IPR045864">
    <property type="entry name" value="aa-tRNA-synth_II/BPL/LPL"/>
</dbReference>
<proteinExistence type="predicted"/>
<evidence type="ECO:0000313" key="3">
    <source>
        <dbReference type="Proteomes" id="UP000536179"/>
    </source>
</evidence>
<protein>
    <submittedName>
        <fullName evidence="2">Lipoate-protein ligase A</fullName>
        <ecNumber evidence="2">6.3.1.20</ecNumber>
    </submittedName>
</protein>
<dbReference type="EC" id="6.3.1.20" evidence="2"/>
<dbReference type="Gene3D" id="3.30.930.10">
    <property type="entry name" value="Bira Bifunctional Protein, Domain 2"/>
    <property type="match status" value="1"/>
</dbReference>
<keyword evidence="2" id="KW-0436">Ligase</keyword>
<dbReference type="GO" id="GO:0016979">
    <property type="term" value="F:lipoate-protein ligase activity"/>
    <property type="evidence" value="ECO:0007669"/>
    <property type="project" value="UniProtKB-EC"/>
</dbReference>
<feature type="domain" description="BPL/LPL catalytic" evidence="1">
    <location>
        <begin position="46"/>
        <end position="229"/>
    </location>
</feature>
<organism evidence="2 3">
    <name type="scientific">Aporhodopirellula rubra</name>
    <dbReference type="NCBI Taxonomy" id="980271"/>
    <lineage>
        <taxon>Bacteria</taxon>
        <taxon>Pseudomonadati</taxon>
        <taxon>Planctomycetota</taxon>
        <taxon>Planctomycetia</taxon>
        <taxon>Pirellulales</taxon>
        <taxon>Pirellulaceae</taxon>
        <taxon>Aporhodopirellula</taxon>
    </lineage>
</organism>
<reference evidence="2 3" key="1">
    <citation type="submission" date="2020-08" db="EMBL/GenBank/DDBJ databases">
        <title>Genomic Encyclopedia of Type Strains, Phase III (KMG-III): the genomes of soil and plant-associated and newly described type strains.</title>
        <authorList>
            <person name="Whitman W."/>
        </authorList>
    </citation>
    <scope>NUCLEOTIDE SEQUENCE [LARGE SCALE GENOMIC DNA]</scope>
    <source>
        <strain evidence="2 3">CECT 8075</strain>
    </source>
</reference>
<dbReference type="RefSeq" id="WP_184306977.1">
    <property type="nucleotide sequence ID" value="NZ_JACHXU010000018.1"/>
</dbReference>
<dbReference type="InterPro" id="IPR050664">
    <property type="entry name" value="Octanoyltrans_LipM/LipL"/>
</dbReference>
<dbReference type="PROSITE" id="PS51733">
    <property type="entry name" value="BPL_LPL_CATALYTIC"/>
    <property type="match status" value="1"/>
</dbReference>
<dbReference type="PANTHER" id="PTHR43679:SF2">
    <property type="entry name" value="OCTANOYL-[GCVH]:PROTEIN N-OCTANOYLTRANSFERASE"/>
    <property type="match status" value="1"/>
</dbReference>
<dbReference type="Pfam" id="PF21948">
    <property type="entry name" value="LplA-B_cat"/>
    <property type="match status" value="1"/>
</dbReference>
<evidence type="ECO:0000313" key="2">
    <source>
        <dbReference type="EMBL" id="MBB3208814.1"/>
    </source>
</evidence>
<dbReference type="AlphaFoldDB" id="A0A7W5E251"/>
<gene>
    <name evidence="2" type="ORF">FHS27_004647</name>
</gene>
<dbReference type="EMBL" id="JACHXU010000018">
    <property type="protein sequence ID" value="MBB3208814.1"/>
    <property type="molecule type" value="Genomic_DNA"/>
</dbReference>